<protein>
    <submittedName>
        <fullName evidence="2">Uncharacterized protein</fullName>
    </submittedName>
</protein>
<dbReference type="Proteomes" id="UP001497453">
    <property type="component" value="Chromosome 8"/>
</dbReference>
<keyword evidence="3" id="KW-1185">Reference proteome</keyword>
<evidence type="ECO:0000313" key="3">
    <source>
        <dbReference type="Proteomes" id="UP001497453"/>
    </source>
</evidence>
<name>A0ABP1E5A6_9APHY</name>
<accession>A0ABP1E5A6</accession>
<sequence length="132" mass="14871">MMNTCGVGLFISNFDNIMDPGPRGYHSSAASFNFVDVIRSCKKWIYSCRISRLKSVLISHLMMPLRIKEVFDAHDIYLLRKQKSYTAVNTSPQITDLQNAGEHDADMKSEKEICGSSSKYGRRASPVGDFRA</sequence>
<dbReference type="EMBL" id="OZ037951">
    <property type="protein sequence ID" value="CAL1714388.1"/>
    <property type="molecule type" value="Genomic_DNA"/>
</dbReference>
<gene>
    <name evidence="2" type="ORF">GFSPODELE1_LOCUS9749</name>
</gene>
<feature type="region of interest" description="Disordered" evidence="1">
    <location>
        <begin position="96"/>
        <end position="132"/>
    </location>
</feature>
<feature type="compositionally biased region" description="Basic and acidic residues" evidence="1">
    <location>
        <begin position="101"/>
        <end position="113"/>
    </location>
</feature>
<proteinExistence type="predicted"/>
<evidence type="ECO:0000256" key="1">
    <source>
        <dbReference type="SAM" id="MobiDB-lite"/>
    </source>
</evidence>
<reference evidence="3" key="1">
    <citation type="submission" date="2024-04" db="EMBL/GenBank/DDBJ databases">
        <authorList>
            <person name="Shaw F."/>
            <person name="Minotto A."/>
        </authorList>
    </citation>
    <scope>NUCLEOTIDE SEQUENCE [LARGE SCALE GENOMIC DNA]</scope>
</reference>
<organism evidence="2 3">
    <name type="scientific">Somion occarium</name>
    <dbReference type="NCBI Taxonomy" id="3059160"/>
    <lineage>
        <taxon>Eukaryota</taxon>
        <taxon>Fungi</taxon>
        <taxon>Dikarya</taxon>
        <taxon>Basidiomycota</taxon>
        <taxon>Agaricomycotina</taxon>
        <taxon>Agaricomycetes</taxon>
        <taxon>Polyporales</taxon>
        <taxon>Cerrenaceae</taxon>
        <taxon>Somion</taxon>
    </lineage>
</organism>
<evidence type="ECO:0000313" key="2">
    <source>
        <dbReference type="EMBL" id="CAL1714388.1"/>
    </source>
</evidence>